<dbReference type="FunFam" id="1.10.10.10:FF:000001">
    <property type="entry name" value="LysR family transcriptional regulator"/>
    <property type="match status" value="1"/>
</dbReference>
<reference evidence="6" key="1">
    <citation type="submission" date="2023-01" db="EMBL/GenBank/DDBJ databases">
        <title>The genome sequence of Kordiimonadaceae bacterium 6D33.</title>
        <authorList>
            <person name="Liu Y."/>
        </authorList>
    </citation>
    <scope>NUCLEOTIDE SEQUENCE</scope>
    <source>
        <strain evidence="6">6D33</strain>
    </source>
</reference>
<dbReference type="SUPFAM" id="SSF46785">
    <property type="entry name" value="Winged helix' DNA-binding domain"/>
    <property type="match status" value="1"/>
</dbReference>
<dbReference type="SUPFAM" id="SSF53850">
    <property type="entry name" value="Periplasmic binding protein-like II"/>
    <property type="match status" value="1"/>
</dbReference>
<dbReference type="PANTHER" id="PTHR30537:SF26">
    <property type="entry name" value="GLYCINE CLEAVAGE SYSTEM TRANSCRIPTIONAL ACTIVATOR"/>
    <property type="match status" value="1"/>
</dbReference>
<feature type="domain" description="HTH lysR-type" evidence="5">
    <location>
        <begin position="4"/>
        <end position="61"/>
    </location>
</feature>
<dbReference type="PROSITE" id="PS50931">
    <property type="entry name" value="HTH_LYSR"/>
    <property type="match status" value="1"/>
</dbReference>
<keyword evidence="3" id="KW-0238">DNA-binding</keyword>
<evidence type="ECO:0000256" key="2">
    <source>
        <dbReference type="ARBA" id="ARBA00023015"/>
    </source>
</evidence>
<dbReference type="InterPro" id="IPR058163">
    <property type="entry name" value="LysR-type_TF_proteobact-type"/>
</dbReference>
<evidence type="ECO:0000256" key="1">
    <source>
        <dbReference type="ARBA" id="ARBA00009437"/>
    </source>
</evidence>
<dbReference type="Gene3D" id="3.40.190.10">
    <property type="entry name" value="Periplasmic binding protein-like II"/>
    <property type="match status" value="2"/>
</dbReference>
<dbReference type="InterPro" id="IPR036388">
    <property type="entry name" value="WH-like_DNA-bd_sf"/>
</dbReference>
<dbReference type="RefSeq" id="WP_289502412.1">
    <property type="nucleotide sequence ID" value="NZ_CP116805.1"/>
</dbReference>
<gene>
    <name evidence="6" type="ORF">PH603_10220</name>
</gene>
<dbReference type="GO" id="GO:0003700">
    <property type="term" value="F:DNA-binding transcription factor activity"/>
    <property type="evidence" value="ECO:0007669"/>
    <property type="project" value="InterPro"/>
</dbReference>
<dbReference type="InterPro" id="IPR000847">
    <property type="entry name" value="LysR_HTH_N"/>
</dbReference>
<keyword evidence="2" id="KW-0805">Transcription regulation</keyword>
<dbReference type="GO" id="GO:0006351">
    <property type="term" value="P:DNA-templated transcription"/>
    <property type="evidence" value="ECO:0007669"/>
    <property type="project" value="TreeGrafter"/>
</dbReference>
<comment type="similarity">
    <text evidence="1">Belongs to the LysR transcriptional regulatory family.</text>
</comment>
<dbReference type="InterPro" id="IPR005119">
    <property type="entry name" value="LysR_subst-bd"/>
</dbReference>
<dbReference type="PANTHER" id="PTHR30537">
    <property type="entry name" value="HTH-TYPE TRANSCRIPTIONAL REGULATOR"/>
    <property type="match status" value="1"/>
</dbReference>
<dbReference type="GO" id="GO:0043565">
    <property type="term" value="F:sequence-specific DNA binding"/>
    <property type="evidence" value="ECO:0007669"/>
    <property type="project" value="TreeGrafter"/>
</dbReference>
<evidence type="ECO:0000256" key="3">
    <source>
        <dbReference type="ARBA" id="ARBA00023125"/>
    </source>
</evidence>
<dbReference type="AlphaFoldDB" id="A0AAE9XL55"/>
<proteinExistence type="inferred from homology"/>
<dbReference type="PRINTS" id="PR00039">
    <property type="entry name" value="HTHLYSR"/>
</dbReference>
<evidence type="ECO:0000313" key="6">
    <source>
        <dbReference type="EMBL" id="WCL52913.1"/>
    </source>
</evidence>
<keyword evidence="4" id="KW-0804">Transcription</keyword>
<evidence type="ECO:0000259" key="5">
    <source>
        <dbReference type="PROSITE" id="PS50931"/>
    </source>
</evidence>
<sequence>MPMPSLAAIRAFDTAARLGSFKAAADNLNVSATAISHHIRGLEAQIGVALFVRGTRKVSLTDAGRQLAEATSASFSRIEAALEALRTSEHTLTVSTTPAFAALWLAPRLTSFEARHQDIRIRLVSSADVTDLRKDQTVDLAIRYDAEDREPQDAMLVAMERFCAFGSRDYVERLVDLPDTQFISTRWISKTLRPVTWQNWCEAAGEKPVASASVREFHQEYEVLQAGLSGQGLILLSDVLAQDMVARGWLVPYRPDVCLSGFAYRAVVNPHRREAKKVQRFLSWLQDEARPQSRAPQ</sequence>
<dbReference type="Pfam" id="PF00126">
    <property type="entry name" value="HTH_1"/>
    <property type="match status" value="1"/>
</dbReference>
<dbReference type="Proteomes" id="UP001217500">
    <property type="component" value="Chromosome"/>
</dbReference>
<organism evidence="6 7">
    <name type="scientific">Gimibacter soli</name>
    <dbReference type="NCBI Taxonomy" id="3024400"/>
    <lineage>
        <taxon>Bacteria</taxon>
        <taxon>Pseudomonadati</taxon>
        <taxon>Pseudomonadota</taxon>
        <taxon>Alphaproteobacteria</taxon>
        <taxon>Kordiimonadales</taxon>
        <taxon>Temperatibacteraceae</taxon>
        <taxon>Gimibacter</taxon>
    </lineage>
</organism>
<accession>A0AAE9XL55</accession>
<dbReference type="EMBL" id="CP116805">
    <property type="protein sequence ID" value="WCL52913.1"/>
    <property type="molecule type" value="Genomic_DNA"/>
</dbReference>
<keyword evidence="7" id="KW-1185">Reference proteome</keyword>
<name>A0AAE9XL55_9PROT</name>
<evidence type="ECO:0000256" key="4">
    <source>
        <dbReference type="ARBA" id="ARBA00023163"/>
    </source>
</evidence>
<evidence type="ECO:0000313" key="7">
    <source>
        <dbReference type="Proteomes" id="UP001217500"/>
    </source>
</evidence>
<dbReference type="Pfam" id="PF03466">
    <property type="entry name" value="LysR_substrate"/>
    <property type="match status" value="1"/>
</dbReference>
<dbReference type="InterPro" id="IPR036390">
    <property type="entry name" value="WH_DNA-bd_sf"/>
</dbReference>
<dbReference type="KEGG" id="gso:PH603_10220"/>
<dbReference type="Gene3D" id="1.10.10.10">
    <property type="entry name" value="Winged helix-like DNA-binding domain superfamily/Winged helix DNA-binding domain"/>
    <property type="match status" value="1"/>
</dbReference>
<protein>
    <submittedName>
        <fullName evidence="6">LysR substrate-binding domain-containing protein</fullName>
    </submittedName>
</protein>